<sequence>MATSNPASDQELAEKQRRELAASTFWAAFVERYRRKLEASKFLIKLEGPLNTTEAVAQAAGIPSPNGDAISATDSSGKVGSFLEINAVNKIAIESYLRAKPSLNTFVPTFILCNPARKDLSPISLHPTLGIESTLPHRRLQHLHDEPRPAQDEYPVWYFVYGDLAEEDILLELLGCEPRLQVKVQAFGGLLRRRGQSWAVINDPDGERCMPWMALLVETKAQEDMLRVYQTDAYEVVRCPIGLRSEEGLIAGLTFRFIE</sequence>
<evidence type="ECO:0008006" key="3">
    <source>
        <dbReference type="Google" id="ProtNLM"/>
    </source>
</evidence>
<dbReference type="AlphaFoldDB" id="A0A8H5NV09"/>
<evidence type="ECO:0000313" key="2">
    <source>
        <dbReference type="Proteomes" id="UP000544095"/>
    </source>
</evidence>
<organism evidence="1 2">
    <name type="scientific">Fusarium pseudoanthophilum</name>
    <dbReference type="NCBI Taxonomy" id="48495"/>
    <lineage>
        <taxon>Eukaryota</taxon>
        <taxon>Fungi</taxon>
        <taxon>Dikarya</taxon>
        <taxon>Ascomycota</taxon>
        <taxon>Pezizomycotina</taxon>
        <taxon>Sordariomycetes</taxon>
        <taxon>Hypocreomycetidae</taxon>
        <taxon>Hypocreales</taxon>
        <taxon>Nectriaceae</taxon>
        <taxon>Fusarium</taxon>
        <taxon>Fusarium fujikuroi species complex</taxon>
    </lineage>
</organism>
<dbReference type="Proteomes" id="UP000544095">
    <property type="component" value="Unassembled WGS sequence"/>
</dbReference>
<protein>
    <recommendedName>
        <fullName evidence="3">Gamma-glutamylcyclotransferase AIG2-like domain-containing protein</fullName>
    </recommendedName>
</protein>
<proteinExistence type="predicted"/>
<comment type="caution">
    <text evidence="1">The sequence shown here is derived from an EMBL/GenBank/DDBJ whole genome shotgun (WGS) entry which is preliminary data.</text>
</comment>
<accession>A0A8H5NV09</accession>
<keyword evidence="2" id="KW-1185">Reference proteome</keyword>
<reference evidence="1 2" key="1">
    <citation type="submission" date="2020-05" db="EMBL/GenBank/DDBJ databases">
        <title>Identification and distribution of gene clusters putatively required for synthesis of sphingolipid metabolism inhibitors in phylogenetically diverse species of the filamentous fungus Fusarium.</title>
        <authorList>
            <person name="Kim H.-S."/>
            <person name="Busman M."/>
            <person name="Brown D.W."/>
            <person name="Divon H."/>
            <person name="Uhlig S."/>
            <person name="Proctor R.H."/>
        </authorList>
    </citation>
    <scope>NUCLEOTIDE SEQUENCE [LARGE SCALE GENOMIC DNA]</scope>
    <source>
        <strain evidence="1 2">NRRL 25211</strain>
    </source>
</reference>
<evidence type="ECO:0000313" key="1">
    <source>
        <dbReference type="EMBL" id="KAF5576805.1"/>
    </source>
</evidence>
<name>A0A8H5NV09_9HYPO</name>
<gene>
    <name evidence="1" type="ORF">FPANT_10764</name>
</gene>
<dbReference type="EMBL" id="JAAOAR010000621">
    <property type="protein sequence ID" value="KAF5576805.1"/>
    <property type="molecule type" value="Genomic_DNA"/>
</dbReference>